<reference evidence="2" key="1">
    <citation type="journal article" date="2017" name="Genome Biol.">
        <title>Comparative genomics reveals high biological diversity and specific adaptations in the industrially and medically important fungal genus Aspergillus.</title>
        <authorList>
            <person name="de Vries R.P."/>
            <person name="Riley R."/>
            <person name="Wiebenga A."/>
            <person name="Aguilar-Osorio G."/>
            <person name="Amillis S."/>
            <person name="Uchima C.A."/>
            <person name="Anderluh G."/>
            <person name="Asadollahi M."/>
            <person name="Askin M."/>
            <person name="Barry K."/>
            <person name="Battaglia E."/>
            <person name="Bayram O."/>
            <person name="Benocci T."/>
            <person name="Braus-Stromeyer S.A."/>
            <person name="Caldana C."/>
            <person name="Canovas D."/>
            <person name="Cerqueira G.C."/>
            <person name="Chen F."/>
            <person name="Chen W."/>
            <person name="Choi C."/>
            <person name="Clum A."/>
            <person name="Dos Santos R.A."/>
            <person name="Damasio A.R."/>
            <person name="Diallinas G."/>
            <person name="Emri T."/>
            <person name="Fekete E."/>
            <person name="Flipphi M."/>
            <person name="Freyberg S."/>
            <person name="Gallo A."/>
            <person name="Gournas C."/>
            <person name="Habgood R."/>
            <person name="Hainaut M."/>
            <person name="Harispe M.L."/>
            <person name="Henrissat B."/>
            <person name="Hilden K.S."/>
            <person name="Hope R."/>
            <person name="Hossain A."/>
            <person name="Karabika E."/>
            <person name="Karaffa L."/>
            <person name="Karanyi Z."/>
            <person name="Krasevec N."/>
            <person name="Kuo A."/>
            <person name="Kusch H."/>
            <person name="LaButti K."/>
            <person name="Lagendijk E.L."/>
            <person name="Lapidus A."/>
            <person name="Levasseur A."/>
            <person name="Lindquist E."/>
            <person name="Lipzen A."/>
            <person name="Logrieco A.F."/>
            <person name="MacCabe A."/>
            <person name="Maekelae M.R."/>
            <person name="Malavazi I."/>
            <person name="Melin P."/>
            <person name="Meyer V."/>
            <person name="Mielnichuk N."/>
            <person name="Miskei M."/>
            <person name="Molnar A.P."/>
            <person name="Mule G."/>
            <person name="Ngan C.Y."/>
            <person name="Orejas M."/>
            <person name="Orosz E."/>
            <person name="Ouedraogo J.P."/>
            <person name="Overkamp K.M."/>
            <person name="Park H.-S."/>
            <person name="Perrone G."/>
            <person name="Piumi F."/>
            <person name="Punt P.J."/>
            <person name="Ram A.F."/>
            <person name="Ramon A."/>
            <person name="Rauscher S."/>
            <person name="Record E."/>
            <person name="Riano-Pachon D.M."/>
            <person name="Robert V."/>
            <person name="Roehrig J."/>
            <person name="Ruller R."/>
            <person name="Salamov A."/>
            <person name="Salih N.S."/>
            <person name="Samson R.A."/>
            <person name="Sandor E."/>
            <person name="Sanguinetti M."/>
            <person name="Schuetze T."/>
            <person name="Sepcic K."/>
            <person name="Shelest E."/>
            <person name="Sherlock G."/>
            <person name="Sophianopoulou V."/>
            <person name="Squina F.M."/>
            <person name="Sun H."/>
            <person name="Susca A."/>
            <person name="Todd R.B."/>
            <person name="Tsang A."/>
            <person name="Unkles S.E."/>
            <person name="van de Wiele N."/>
            <person name="van Rossen-Uffink D."/>
            <person name="Oliveira J.V."/>
            <person name="Vesth T.C."/>
            <person name="Visser J."/>
            <person name="Yu J.-H."/>
            <person name="Zhou M."/>
            <person name="Andersen M.R."/>
            <person name="Archer D.B."/>
            <person name="Baker S.E."/>
            <person name="Benoit I."/>
            <person name="Brakhage A.A."/>
            <person name="Braus G.H."/>
            <person name="Fischer R."/>
            <person name="Frisvad J.C."/>
            <person name="Goldman G.H."/>
            <person name="Houbraken J."/>
            <person name="Oakley B."/>
            <person name="Pocsi I."/>
            <person name="Scazzocchio C."/>
            <person name="Seiboth B."/>
            <person name="vanKuyk P.A."/>
            <person name="Wortman J."/>
            <person name="Dyer P.S."/>
            <person name="Grigoriev I.V."/>
        </authorList>
    </citation>
    <scope>NUCLEOTIDE SEQUENCE [LARGE SCALE GENOMIC DNA]</scope>
    <source>
        <strain evidence="2">CBS 516.65</strain>
    </source>
</reference>
<dbReference type="AlphaFoldDB" id="A0A1L9VI54"/>
<dbReference type="EMBL" id="KV878899">
    <property type="protein sequence ID" value="OJJ83599.1"/>
    <property type="molecule type" value="Genomic_DNA"/>
</dbReference>
<protein>
    <submittedName>
        <fullName evidence="1">Uncharacterized protein</fullName>
    </submittedName>
</protein>
<sequence>MSAMIFFPKSFLGTSVNFGNDLTWTVFERLGEEVNQQDELSYMTSGSRSRSIAAFLCHDSSNPDEIMTLKIIMQIPYTGTDLETANERQRQATQRLPYCVQYEFDARTKLSACGCYAAPLFHSYKWEEQAIDDMVPGGWAIYMLIQQAPVIPLGGLDDTFKTVFWSLPYSARNDIREAFRAAWEACVEVGILPQEGHLGGLWWDPESKKFHGSALGSSDCGTRRVGDSCFVLNLDFSKYEISRVRFFTPSFLGTIIDFTTPQPLKWTVLEKLSEEVYQQTAYDHKELGAASHYIGLFRCSNSDGPDKMMILKITMQVTCAGTELFPAQERGKQATTAPPIFGVQDETGMVPRWLDNTPTIRASASWFRVLELECFRAGGDEGCISDCMDGPVFVLVFYRK</sequence>
<dbReference type="GeneID" id="34459829"/>
<name>A0A1L9VI54_ASPGL</name>
<evidence type="ECO:0000313" key="2">
    <source>
        <dbReference type="Proteomes" id="UP000184300"/>
    </source>
</evidence>
<proteinExistence type="predicted"/>
<evidence type="ECO:0000313" key="1">
    <source>
        <dbReference type="EMBL" id="OJJ83599.1"/>
    </source>
</evidence>
<dbReference type="OrthoDB" id="5401170at2759"/>
<dbReference type="RefSeq" id="XP_022400297.1">
    <property type="nucleotide sequence ID" value="XM_022543568.1"/>
</dbReference>
<dbReference type="VEuPathDB" id="FungiDB:ASPGLDRAFT_26482"/>
<keyword evidence="2" id="KW-1185">Reference proteome</keyword>
<organism evidence="1 2">
    <name type="scientific">Aspergillus glaucus CBS 516.65</name>
    <dbReference type="NCBI Taxonomy" id="1160497"/>
    <lineage>
        <taxon>Eukaryota</taxon>
        <taxon>Fungi</taxon>
        <taxon>Dikarya</taxon>
        <taxon>Ascomycota</taxon>
        <taxon>Pezizomycotina</taxon>
        <taxon>Eurotiomycetes</taxon>
        <taxon>Eurotiomycetidae</taxon>
        <taxon>Eurotiales</taxon>
        <taxon>Aspergillaceae</taxon>
        <taxon>Aspergillus</taxon>
        <taxon>Aspergillus subgen. Aspergillus</taxon>
    </lineage>
</organism>
<dbReference type="Proteomes" id="UP000184300">
    <property type="component" value="Unassembled WGS sequence"/>
</dbReference>
<gene>
    <name evidence="1" type="ORF">ASPGLDRAFT_26482</name>
</gene>
<accession>A0A1L9VI54</accession>